<accession>A0ABP9Y3L5</accession>
<gene>
    <name evidence="1" type="ORF">HPULCUR_007030</name>
</gene>
<sequence length="179" mass="19461">MGFEHFVHKTFLFGNGVTRTEEPDINVFDPVNDGTDKKNILDFCNNGELITEVRNNLPIYSRANPPKISRSPGLVIKLFRRIIAGVEDYQAKYNTNVSRQIVEAVENLSSIVTVYLQRAQATLAAVETCIGASQTVLRSAEAAAVTAQNTNAILSVVITLDTRTTAGSAMVSNAVAFNL</sequence>
<comment type="caution">
    <text evidence="1">The sequence shown here is derived from an EMBL/GenBank/DDBJ whole genome shotgun (WGS) entry which is preliminary data.</text>
</comment>
<protein>
    <submittedName>
        <fullName evidence="1">Uncharacterized protein</fullName>
    </submittedName>
</protein>
<reference evidence="1 2" key="1">
    <citation type="submission" date="2024-04" db="EMBL/GenBank/DDBJ databases">
        <title>genome sequences of Mucor flavus KT1a and Helicostylum pulchrum KT1b strains isolation_sourced from the surface of a dry-aged beef.</title>
        <authorList>
            <person name="Toyotome T."/>
            <person name="Hosono M."/>
            <person name="Torimaru M."/>
            <person name="Fukuda K."/>
            <person name="Mikami N."/>
        </authorList>
    </citation>
    <scope>NUCLEOTIDE SEQUENCE [LARGE SCALE GENOMIC DNA]</scope>
    <source>
        <strain evidence="1 2">KT1b</strain>
    </source>
</reference>
<keyword evidence="2" id="KW-1185">Reference proteome</keyword>
<organism evidence="1 2">
    <name type="scientific">Helicostylum pulchrum</name>
    <dbReference type="NCBI Taxonomy" id="562976"/>
    <lineage>
        <taxon>Eukaryota</taxon>
        <taxon>Fungi</taxon>
        <taxon>Fungi incertae sedis</taxon>
        <taxon>Mucoromycota</taxon>
        <taxon>Mucoromycotina</taxon>
        <taxon>Mucoromycetes</taxon>
        <taxon>Mucorales</taxon>
        <taxon>Mucorineae</taxon>
        <taxon>Mucoraceae</taxon>
        <taxon>Helicostylum</taxon>
    </lineage>
</organism>
<name>A0ABP9Y3L5_9FUNG</name>
<dbReference type="Proteomes" id="UP001476247">
    <property type="component" value="Unassembled WGS sequence"/>
</dbReference>
<evidence type="ECO:0000313" key="2">
    <source>
        <dbReference type="Proteomes" id="UP001476247"/>
    </source>
</evidence>
<proteinExistence type="predicted"/>
<dbReference type="EMBL" id="BAABUJ010000019">
    <property type="protein sequence ID" value="GAA5801582.1"/>
    <property type="molecule type" value="Genomic_DNA"/>
</dbReference>
<evidence type="ECO:0000313" key="1">
    <source>
        <dbReference type="EMBL" id="GAA5801582.1"/>
    </source>
</evidence>